<organism evidence="9 10">
    <name type="scientific">Teichococcus aestuarii</name>
    <dbReference type="NCBI Taxonomy" id="568898"/>
    <lineage>
        <taxon>Bacteria</taxon>
        <taxon>Pseudomonadati</taxon>
        <taxon>Pseudomonadota</taxon>
        <taxon>Alphaproteobacteria</taxon>
        <taxon>Acetobacterales</taxon>
        <taxon>Roseomonadaceae</taxon>
        <taxon>Roseomonas</taxon>
    </lineage>
</organism>
<keyword evidence="5 7" id="KW-0472">Membrane</keyword>
<evidence type="ECO:0000256" key="3">
    <source>
        <dbReference type="ARBA" id="ARBA00022692"/>
    </source>
</evidence>
<name>A0A2U1V0V7_9PROT</name>
<dbReference type="GO" id="GO:0019646">
    <property type="term" value="P:aerobic electron transport chain"/>
    <property type="evidence" value="ECO:0007669"/>
    <property type="project" value="InterPro"/>
</dbReference>
<evidence type="ECO:0000256" key="7">
    <source>
        <dbReference type="SAM" id="Phobius"/>
    </source>
</evidence>
<dbReference type="RefSeq" id="WP_109518179.1">
    <property type="nucleotide sequence ID" value="NZ_PDOA01000013.1"/>
</dbReference>
<comment type="similarity">
    <text evidence="2 6">Belongs to the cytochrome c oxidase subunit 3 family.</text>
</comment>
<keyword evidence="3 6" id="KW-0812">Transmembrane</keyword>
<dbReference type="OrthoDB" id="9810850at2"/>
<dbReference type="Proteomes" id="UP000245048">
    <property type="component" value="Unassembled WGS sequence"/>
</dbReference>
<dbReference type="AlphaFoldDB" id="A0A2U1V0V7"/>
<keyword evidence="10" id="KW-1185">Reference proteome</keyword>
<dbReference type="PANTHER" id="PTHR11403">
    <property type="entry name" value="CYTOCHROME C OXIDASE SUBUNIT III"/>
    <property type="match status" value="1"/>
</dbReference>
<dbReference type="InterPro" id="IPR035973">
    <property type="entry name" value="Cyt_c_oxidase_su3-like_sf"/>
</dbReference>
<sequence length="209" mass="22686">MSGGALREPWHSLRRQREAASFGMWLFLASEALLFGGLILAFIATRWFHPAAFAAAGREADIVYGTANTLLLLTSSLTMAVGAQAARAELPRLAGRALGLTLALGLAFLCLKGLEWRADLAKGLWPGPGFALEQPAARIAFAFYWLLTGLHGLHLLGGLSAIAWLAGQAVLGRRPWRSPAFEAAALYWHLIDVVWMFLYPLLYLDGRAA</sequence>
<comment type="subcellular location">
    <subcellularLocation>
        <location evidence="6">Cell membrane</location>
        <topology evidence="6">Multi-pass membrane protein</topology>
    </subcellularLocation>
    <subcellularLocation>
        <location evidence="1">Membrane</location>
        <topology evidence="1">Multi-pass membrane protein</topology>
    </subcellularLocation>
</comment>
<dbReference type="PANTHER" id="PTHR11403:SF6">
    <property type="entry name" value="NITRIC OXIDE REDUCTASE SUBUNIT E"/>
    <property type="match status" value="1"/>
</dbReference>
<evidence type="ECO:0000256" key="4">
    <source>
        <dbReference type="ARBA" id="ARBA00022989"/>
    </source>
</evidence>
<feature type="transmembrane region" description="Helical" evidence="7">
    <location>
        <begin position="62"/>
        <end position="81"/>
    </location>
</feature>
<feature type="transmembrane region" description="Helical" evidence="7">
    <location>
        <begin position="186"/>
        <end position="204"/>
    </location>
</feature>
<dbReference type="EMBL" id="PDOA01000013">
    <property type="protein sequence ID" value="PWC27542.1"/>
    <property type="molecule type" value="Genomic_DNA"/>
</dbReference>
<evidence type="ECO:0000259" key="8">
    <source>
        <dbReference type="PROSITE" id="PS50253"/>
    </source>
</evidence>
<evidence type="ECO:0000256" key="6">
    <source>
        <dbReference type="RuleBase" id="RU003376"/>
    </source>
</evidence>
<evidence type="ECO:0000256" key="5">
    <source>
        <dbReference type="ARBA" id="ARBA00023136"/>
    </source>
</evidence>
<protein>
    <submittedName>
        <fullName evidence="9">Cytochrome B</fullName>
    </submittedName>
</protein>
<dbReference type="GO" id="GO:0004129">
    <property type="term" value="F:cytochrome-c oxidase activity"/>
    <property type="evidence" value="ECO:0007669"/>
    <property type="project" value="InterPro"/>
</dbReference>
<evidence type="ECO:0000313" key="10">
    <source>
        <dbReference type="Proteomes" id="UP000245048"/>
    </source>
</evidence>
<dbReference type="GO" id="GO:0005886">
    <property type="term" value="C:plasma membrane"/>
    <property type="evidence" value="ECO:0007669"/>
    <property type="project" value="UniProtKB-SubCell"/>
</dbReference>
<dbReference type="InterPro" id="IPR013833">
    <property type="entry name" value="Cyt_c_oxidase_su3_a-hlx"/>
</dbReference>
<feature type="transmembrane region" description="Helical" evidence="7">
    <location>
        <begin position="142"/>
        <end position="165"/>
    </location>
</feature>
<dbReference type="SUPFAM" id="SSF81452">
    <property type="entry name" value="Cytochrome c oxidase subunit III-like"/>
    <property type="match status" value="1"/>
</dbReference>
<accession>A0A2U1V0V7</accession>
<dbReference type="InterPro" id="IPR024791">
    <property type="entry name" value="Cyt_c/ubiquinol_Oxase_su3"/>
</dbReference>
<dbReference type="PROSITE" id="PS50253">
    <property type="entry name" value="COX3"/>
    <property type="match status" value="1"/>
</dbReference>
<proteinExistence type="inferred from homology"/>
<comment type="caution">
    <text evidence="9">The sequence shown here is derived from an EMBL/GenBank/DDBJ whole genome shotgun (WGS) entry which is preliminary data.</text>
</comment>
<dbReference type="Gene3D" id="1.20.120.80">
    <property type="entry name" value="Cytochrome c oxidase, subunit III, four-helix bundle"/>
    <property type="match status" value="1"/>
</dbReference>
<dbReference type="Pfam" id="PF00510">
    <property type="entry name" value="COX3"/>
    <property type="match status" value="1"/>
</dbReference>
<feature type="domain" description="Heme-copper oxidase subunit III family profile" evidence="8">
    <location>
        <begin position="1"/>
        <end position="207"/>
    </location>
</feature>
<keyword evidence="4 7" id="KW-1133">Transmembrane helix</keyword>
<evidence type="ECO:0000256" key="2">
    <source>
        <dbReference type="ARBA" id="ARBA00010581"/>
    </source>
</evidence>
<evidence type="ECO:0000313" key="9">
    <source>
        <dbReference type="EMBL" id="PWC27542.1"/>
    </source>
</evidence>
<dbReference type="InterPro" id="IPR000298">
    <property type="entry name" value="Cyt_c_oxidase-like_su3"/>
</dbReference>
<reference evidence="10" key="1">
    <citation type="submission" date="2017-10" db="EMBL/GenBank/DDBJ databases">
        <authorList>
            <person name="Toshchakov S.V."/>
            <person name="Goeva M.A."/>
        </authorList>
    </citation>
    <scope>NUCLEOTIDE SEQUENCE [LARGE SCALE GENOMIC DNA]</scope>
    <source>
        <strain evidence="10">JR1/69-1-13</strain>
    </source>
</reference>
<feature type="transmembrane region" description="Helical" evidence="7">
    <location>
        <begin position="21"/>
        <end position="42"/>
    </location>
</feature>
<evidence type="ECO:0000256" key="1">
    <source>
        <dbReference type="ARBA" id="ARBA00004141"/>
    </source>
</evidence>
<gene>
    <name evidence="9" type="ORF">CR165_17175</name>
</gene>